<comment type="caution">
    <text evidence="4">The sequence shown here is derived from an EMBL/GenBank/DDBJ whole genome shotgun (WGS) entry which is preliminary data.</text>
</comment>
<dbReference type="RefSeq" id="WP_057859822.1">
    <property type="nucleotide sequence ID" value="NZ_LLYB01000081.1"/>
</dbReference>
<dbReference type="Gene3D" id="3.55.50.10">
    <property type="entry name" value="Baseplate protein-like domains"/>
    <property type="match status" value="1"/>
</dbReference>
<name>A0A0R3MMC0_9BRAD</name>
<dbReference type="EMBL" id="LLYB01000081">
    <property type="protein sequence ID" value="KRR21364.1"/>
    <property type="molecule type" value="Genomic_DNA"/>
</dbReference>
<dbReference type="Pfam" id="PF21683">
    <property type="entry name" value="GpP-like_1st"/>
    <property type="match status" value="1"/>
</dbReference>
<dbReference type="AlphaFoldDB" id="A0A0R3MMC0"/>
<dbReference type="InterPro" id="IPR049354">
    <property type="entry name" value="GpP-like_N"/>
</dbReference>
<reference evidence="4 5" key="1">
    <citation type="submission" date="2014-03" db="EMBL/GenBank/DDBJ databases">
        <title>Bradyrhizobium valentinum sp. nov., isolated from effective nodules of Lupinus mariae-josephae, a lupine endemic of basic-lime soils in Eastern Spain.</title>
        <authorList>
            <person name="Duran D."/>
            <person name="Rey L."/>
            <person name="Navarro A."/>
            <person name="Busquets A."/>
            <person name="Imperial J."/>
            <person name="Ruiz-Argueso T."/>
        </authorList>
    </citation>
    <scope>NUCLEOTIDE SEQUENCE [LARGE SCALE GENOMIC DNA]</scope>
    <source>
        <strain evidence="4 5">CCBAU 23086</strain>
    </source>
</reference>
<feature type="region of interest" description="Disordered" evidence="1">
    <location>
        <begin position="418"/>
        <end position="442"/>
    </location>
</feature>
<organism evidence="4 5">
    <name type="scientific">Bradyrhizobium lablabi</name>
    <dbReference type="NCBI Taxonomy" id="722472"/>
    <lineage>
        <taxon>Bacteria</taxon>
        <taxon>Pseudomonadati</taxon>
        <taxon>Pseudomonadota</taxon>
        <taxon>Alphaproteobacteria</taxon>
        <taxon>Hyphomicrobiales</taxon>
        <taxon>Nitrobacteraceae</taxon>
        <taxon>Bradyrhizobium</taxon>
    </lineage>
</organism>
<evidence type="ECO:0000259" key="2">
    <source>
        <dbReference type="Pfam" id="PF21683"/>
    </source>
</evidence>
<evidence type="ECO:0000313" key="5">
    <source>
        <dbReference type="Proteomes" id="UP000051660"/>
    </source>
</evidence>
<sequence>MKPVVIIVGGSALENWTEMTLQRSKDELTGSLTVSIFAGAMPPTPINRSAMAGAQIQVYIAGQLAFTGTVDKRTGTGDKKGKEGTDDNQETHGESSMSVSIGPNEYTVKLTARGKTKRLIDSSHQHPTTNMLKPTTKKVVEKLIEPWKTQLEWKGEDIKLDKVRFRDGARVVDELHRVAMENCYFMYETRDGKLRVTDGVGSDSGGGGDPLILGQNILSFSAEQSEDEAKSKIKVKGQRTEKDKWGEEALLKTFKEVKDSWVKDFVPLTVQHYGDADDKTLERRARFEANKHSAESKKITIEVFHVQTPSGQPWDIGNTHYVEVPPEGIFDVFECTELTYTVDADKTLKTTLVLSPPPSGGAGVGGGGFGLGSLPMTMGNARRSQAKVTLTAGEYPAPWSPPMLAELPLMTLVEALAKPQPEEDKKEKSPPMTLPPWFGEIV</sequence>
<evidence type="ECO:0000256" key="1">
    <source>
        <dbReference type="SAM" id="MobiDB-lite"/>
    </source>
</evidence>
<gene>
    <name evidence="4" type="ORF">CQ14_06860</name>
</gene>
<evidence type="ECO:0000259" key="3">
    <source>
        <dbReference type="Pfam" id="PF22255"/>
    </source>
</evidence>
<feature type="compositionally biased region" description="Basic and acidic residues" evidence="1">
    <location>
        <begin position="420"/>
        <end position="429"/>
    </location>
</feature>
<feature type="domain" description="Baseplate hub protein gp44-like N-terminal" evidence="2">
    <location>
        <begin position="4"/>
        <end position="82"/>
    </location>
</feature>
<feature type="domain" description="Baseplate hub protein gp44/GpP-like second" evidence="3">
    <location>
        <begin position="116"/>
        <end position="197"/>
    </location>
</feature>
<accession>A0A0R3MMC0</accession>
<feature type="compositionally biased region" description="Basic and acidic residues" evidence="1">
    <location>
        <begin position="70"/>
        <end position="93"/>
    </location>
</feature>
<dbReference type="Gene3D" id="2.30.300.10">
    <property type="entry name" value="Baseplate protein-like domain - beta roll fold"/>
    <property type="match status" value="2"/>
</dbReference>
<dbReference type="OrthoDB" id="9016931at2"/>
<dbReference type="Pfam" id="PF22255">
    <property type="entry name" value="Gp44-like_2nd"/>
    <property type="match status" value="1"/>
</dbReference>
<feature type="region of interest" description="Disordered" evidence="1">
    <location>
        <begin position="70"/>
        <end position="100"/>
    </location>
</feature>
<dbReference type="SUPFAM" id="SSF69279">
    <property type="entry name" value="Phage tail proteins"/>
    <property type="match status" value="3"/>
</dbReference>
<proteinExistence type="predicted"/>
<protein>
    <submittedName>
        <fullName evidence="4">Uncharacterized protein</fullName>
    </submittedName>
</protein>
<evidence type="ECO:0000313" key="4">
    <source>
        <dbReference type="EMBL" id="KRR21364.1"/>
    </source>
</evidence>
<dbReference type="InterPro" id="IPR053981">
    <property type="entry name" value="Gp44/GpP-like_2nd"/>
</dbReference>
<dbReference type="Proteomes" id="UP000051660">
    <property type="component" value="Unassembled WGS sequence"/>
</dbReference>